<dbReference type="GO" id="GO:0030245">
    <property type="term" value="P:cellulose catabolic process"/>
    <property type="evidence" value="ECO:0007669"/>
    <property type="project" value="UniProtKB-KW"/>
</dbReference>
<keyword evidence="5 11" id="KW-0119">Carbohydrate metabolism</keyword>
<evidence type="ECO:0000256" key="1">
    <source>
        <dbReference type="ARBA" id="ARBA00022729"/>
    </source>
</evidence>
<feature type="active site" description="Proton donor" evidence="8 10">
    <location>
        <position position="201"/>
    </location>
</feature>
<proteinExistence type="inferred from homology"/>
<keyword evidence="1" id="KW-0732">Signal</keyword>
<dbReference type="Proteomes" id="UP000199013">
    <property type="component" value="Unassembled WGS sequence"/>
</dbReference>
<evidence type="ECO:0000313" key="13">
    <source>
        <dbReference type="Proteomes" id="UP000199013"/>
    </source>
</evidence>
<protein>
    <recommendedName>
        <fullName evidence="11">Glucanase</fullName>
        <ecNumber evidence="11">3.2.1.-</ecNumber>
    </recommendedName>
</protein>
<feature type="active site" description="Proton acceptor" evidence="8">
    <location>
        <position position="346"/>
    </location>
</feature>
<dbReference type="EC" id="3.2.1.-" evidence="11"/>
<evidence type="ECO:0000256" key="8">
    <source>
        <dbReference type="PIRSR" id="PIRSR001100-1"/>
    </source>
</evidence>
<evidence type="ECO:0000313" key="12">
    <source>
        <dbReference type="EMBL" id="SBW19395.1"/>
    </source>
</evidence>
<organism evidence="12 13">
    <name type="scientific">Candidatus Protofrankia californiensis</name>
    <dbReference type="NCBI Taxonomy" id="1839754"/>
    <lineage>
        <taxon>Bacteria</taxon>
        <taxon>Bacillati</taxon>
        <taxon>Actinomycetota</taxon>
        <taxon>Actinomycetes</taxon>
        <taxon>Frankiales</taxon>
        <taxon>Frankiaceae</taxon>
        <taxon>Protofrankia</taxon>
    </lineage>
</organism>
<evidence type="ECO:0000256" key="10">
    <source>
        <dbReference type="PROSITE-ProRule" id="PRU10057"/>
    </source>
</evidence>
<keyword evidence="6 11" id="KW-0326">Glycosidase</keyword>
<dbReference type="InterPro" id="IPR036434">
    <property type="entry name" value="Beta_cellobiohydrolase_sf"/>
</dbReference>
<dbReference type="PROSITE" id="PS00656">
    <property type="entry name" value="GLYCOSYL_HYDROL_F6_2"/>
    <property type="match status" value="1"/>
</dbReference>
<evidence type="ECO:0000256" key="4">
    <source>
        <dbReference type="ARBA" id="ARBA00023157"/>
    </source>
</evidence>
<feature type="binding site" evidence="9">
    <location>
        <position position="244"/>
    </location>
    <ligand>
        <name>substrate</name>
    </ligand>
</feature>
<evidence type="ECO:0000256" key="6">
    <source>
        <dbReference type="ARBA" id="ARBA00023295"/>
    </source>
</evidence>
<gene>
    <name evidence="12" type="ORF">FDG2_1324</name>
</gene>
<dbReference type="AlphaFoldDB" id="A0A1C3NVG1"/>
<keyword evidence="13" id="KW-1185">Reference proteome</keyword>
<keyword evidence="2 11" id="KW-0378">Hydrolase</keyword>
<reference evidence="13" key="1">
    <citation type="submission" date="2016-02" db="EMBL/GenBank/DDBJ databases">
        <authorList>
            <person name="Wibberg D."/>
        </authorList>
    </citation>
    <scope>NUCLEOTIDE SEQUENCE [LARGE SCALE GENOMIC DNA]</scope>
</reference>
<dbReference type="PRINTS" id="PR00733">
    <property type="entry name" value="GLHYDRLASE6"/>
</dbReference>
<feature type="binding site" evidence="9">
    <location>
        <position position="312"/>
    </location>
    <ligand>
        <name>substrate</name>
    </ligand>
</feature>
<dbReference type="InterPro" id="IPR001524">
    <property type="entry name" value="Glyco_hydro_6_CS"/>
</dbReference>
<dbReference type="PANTHER" id="PTHR34876">
    <property type="match status" value="1"/>
</dbReference>
<dbReference type="SUPFAM" id="SSF51989">
    <property type="entry name" value="Glycosyl hydrolases family 6, cellulases"/>
    <property type="match status" value="1"/>
</dbReference>
<comment type="similarity">
    <text evidence="11">Belongs to the glycosyl hydrolase family 6.</text>
</comment>
<keyword evidence="3 11" id="KW-0136">Cellulose degradation</keyword>
<feature type="binding site" evidence="9">
    <location>
        <position position="124"/>
    </location>
    <ligand>
        <name>substrate</name>
    </ligand>
</feature>
<keyword evidence="4" id="KW-1015">Disulfide bond</keyword>
<dbReference type="Pfam" id="PF01341">
    <property type="entry name" value="Glyco_hydro_6"/>
    <property type="match status" value="1"/>
</dbReference>
<dbReference type="GO" id="GO:0004553">
    <property type="term" value="F:hydrolase activity, hydrolyzing O-glycosyl compounds"/>
    <property type="evidence" value="ECO:0007669"/>
    <property type="project" value="InterPro"/>
</dbReference>
<feature type="binding site" evidence="9">
    <location>
        <position position="340"/>
    </location>
    <ligand>
        <name>substrate</name>
    </ligand>
</feature>
<dbReference type="PIRSF" id="PIRSF001100">
    <property type="entry name" value="Beta_cellobiohydrolase"/>
    <property type="match status" value="1"/>
</dbReference>
<evidence type="ECO:0000256" key="7">
    <source>
        <dbReference type="ARBA" id="ARBA00023326"/>
    </source>
</evidence>
<keyword evidence="7 11" id="KW-0624">Polysaccharide degradation</keyword>
<evidence type="ECO:0000256" key="5">
    <source>
        <dbReference type="ARBA" id="ARBA00023277"/>
    </source>
</evidence>
<accession>A0A1C3NVG1</accession>
<evidence type="ECO:0000256" key="9">
    <source>
        <dbReference type="PIRSR" id="PIRSR001100-2"/>
    </source>
</evidence>
<dbReference type="PANTHER" id="PTHR34876:SF4">
    <property type="entry name" value="1,4-BETA-D-GLUCAN CELLOBIOHYDROLASE C-RELATED"/>
    <property type="match status" value="1"/>
</dbReference>
<evidence type="ECO:0000256" key="2">
    <source>
        <dbReference type="ARBA" id="ARBA00022801"/>
    </source>
</evidence>
<name>A0A1C3NVG1_9ACTN</name>
<dbReference type="Gene3D" id="3.20.20.40">
    <property type="entry name" value="1, 4-beta cellobiohydrolase"/>
    <property type="match status" value="1"/>
</dbReference>
<dbReference type="EMBL" id="FLUV01000553">
    <property type="protein sequence ID" value="SBW19395.1"/>
    <property type="molecule type" value="Genomic_DNA"/>
</dbReference>
<sequence>MLSILHKVHRGSVTWRHLAVAATMIVAASLVLAAGCRPGDVGTLRAPAFPGATVAATPGPLSTTVVTPSGMFQGPGAAGNPLAGVRFYDDPGTRADAAAARLRSSSPANASLLDKIAATPQAMWLGDWFPTTQVRSMVAARVSSARAAHAIAIFAVYHIPARDCGGYSAGGANSPAEYREWISEVAAGIGSGPAAVVLEPDAIAGADCLPAADRQTRYTLIREAGTLLTQHGAIVYLDAGQPDWRSATEMAGRLRLAGVAAVRGFALNTANFVGTADLLAYGEQIVAELGGSSHFVVDTSRNGRGPAPDRQWCNPAGRALGTRPTTATGDEHADAFLWVKGPGESDGTCNGGPPAGEFWTDYALGLARRAPY</sequence>
<feature type="binding site" evidence="9">
    <location>
        <position position="344"/>
    </location>
    <ligand>
        <name>substrate</name>
    </ligand>
</feature>
<evidence type="ECO:0000256" key="3">
    <source>
        <dbReference type="ARBA" id="ARBA00023001"/>
    </source>
</evidence>
<feature type="binding site" evidence="9">
    <location>
        <position position="271"/>
    </location>
    <ligand>
        <name>substrate</name>
    </ligand>
</feature>
<evidence type="ECO:0000256" key="11">
    <source>
        <dbReference type="RuleBase" id="RU361186"/>
    </source>
</evidence>
<dbReference type="InterPro" id="IPR016288">
    <property type="entry name" value="Beta_cellobiohydrolase"/>
</dbReference>